<evidence type="ECO:0000256" key="1">
    <source>
        <dbReference type="SAM" id="MobiDB-lite"/>
    </source>
</evidence>
<evidence type="ECO:0000313" key="5">
    <source>
        <dbReference type="Proteomes" id="UP000198281"/>
    </source>
</evidence>
<dbReference type="InterPro" id="IPR025235">
    <property type="entry name" value="DUF4178"/>
</dbReference>
<feature type="region of interest" description="Disordered" evidence="1">
    <location>
        <begin position="1"/>
        <end position="32"/>
    </location>
</feature>
<proteinExistence type="predicted"/>
<keyword evidence="2" id="KW-0812">Transmembrane</keyword>
<evidence type="ECO:0000256" key="2">
    <source>
        <dbReference type="SAM" id="Phobius"/>
    </source>
</evidence>
<keyword evidence="5" id="KW-1185">Reference proteome</keyword>
<dbReference type="Pfam" id="PF13785">
    <property type="entry name" value="DUF4178"/>
    <property type="match status" value="1"/>
</dbReference>
<feature type="transmembrane region" description="Helical" evidence="2">
    <location>
        <begin position="252"/>
        <end position="274"/>
    </location>
</feature>
<dbReference type="OrthoDB" id="228033at2"/>
<keyword evidence="2" id="KW-1133">Transmembrane helix</keyword>
<keyword evidence="2" id="KW-0472">Membrane</keyword>
<dbReference type="Proteomes" id="UP000198281">
    <property type="component" value="Unassembled WGS sequence"/>
</dbReference>
<evidence type="ECO:0000313" key="4">
    <source>
        <dbReference type="EMBL" id="SNS25972.1"/>
    </source>
</evidence>
<protein>
    <recommendedName>
        <fullName evidence="3">DUF4178 domain-containing protein</fullName>
    </recommendedName>
</protein>
<dbReference type="AlphaFoldDB" id="A0A239D1F1"/>
<feature type="domain" description="DUF4178" evidence="3">
    <location>
        <begin position="89"/>
        <end position="218"/>
    </location>
</feature>
<accession>A0A239D1F1</accession>
<name>A0A239D1F1_9SPHN</name>
<sequence>MAGPWDTAPPPPSEPSAPPPGTPPAKAGPAPATQALACPSCGGTIELKAAGYTVTVVCQYCGSVLDVANPDVRIIKEYHEAAAQLTIPLGTRGEIRGIEWEAIGYLQKSEDGFTWEEYLLFNPYHGYRWLITDGRGWSFGTMLTRLPQSGRFGTELAVDGQSYRHFVDGRAHVDYVLGEFYWRVRAGDTVRTADYVRPGWMLSWEGSGAEDSWTVSELLKPGDVKRSFGAGLSGGQMAGTPMPHQPSPYTGILRPAMLFAGIAVAALFILTMLFGGSSRLFSERVTIEPDRTGRSITLGPIQLDRSWQAVTIEAQAPALDNAWVDLDYSLVDRKTQQSYDAYGLAERYSGYDSDGSWSEGSRTAATKMAMLPAGTYDLLVDAEAHNWTGAMREVEVQIAVERGATFWSNLVFALILILLPVGLIFWRHFRFETARLGESDRGATSEDILASLGGR</sequence>
<dbReference type="EMBL" id="FZOS01000003">
    <property type="protein sequence ID" value="SNS25972.1"/>
    <property type="molecule type" value="Genomic_DNA"/>
</dbReference>
<evidence type="ECO:0000259" key="3">
    <source>
        <dbReference type="Pfam" id="PF13785"/>
    </source>
</evidence>
<organism evidence="4 5">
    <name type="scientific">Edaphosphingomonas laterariae</name>
    <dbReference type="NCBI Taxonomy" id="861865"/>
    <lineage>
        <taxon>Bacteria</taxon>
        <taxon>Pseudomonadati</taxon>
        <taxon>Pseudomonadota</taxon>
        <taxon>Alphaproteobacteria</taxon>
        <taxon>Sphingomonadales</taxon>
        <taxon>Rhizorhabdaceae</taxon>
        <taxon>Edaphosphingomonas</taxon>
    </lineage>
</organism>
<dbReference type="RefSeq" id="WP_089218439.1">
    <property type="nucleotide sequence ID" value="NZ_FZOS01000003.1"/>
</dbReference>
<reference evidence="5" key="1">
    <citation type="submission" date="2017-06" db="EMBL/GenBank/DDBJ databases">
        <authorList>
            <person name="Varghese N."/>
            <person name="Submissions S."/>
        </authorList>
    </citation>
    <scope>NUCLEOTIDE SEQUENCE [LARGE SCALE GENOMIC DNA]</scope>
    <source>
        <strain evidence="5">LNB2</strain>
    </source>
</reference>
<feature type="transmembrane region" description="Helical" evidence="2">
    <location>
        <begin position="406"/>
        <end position="426"/>
    </location>
</feature>
<gene>
    <name evidence="4" type="ORF">SAMN06295912_103154</name>
</gene>
<feature type="compositionally biased region" description="Pro residues" evidence="1">
    <location>
        <begin position="7"/>
        <end position="23"/>
    </location>
</feature>